<feature type="compositionally biased region" description="Basic and acidic residues" evidence="7">
    <location>
        <begin position="98"/>
        <end position="107"/>
    </location>
</feature>
<dbReference type="PANTHER" id="PTHR22726:SF1">
    <property type="entry name" value="METALLOENDOPEPTIDASE OMA1, MITOCHONDRIAL"/>
    <property type="match status" value="1"/>
</dbReference>
<accession>A0A2X0M007</accession>
<dbReference type="GO" id="GO:0046872">
    <property type="term" value="F:metal ion binding"/>
    <property type="evidence" value="ECO:0007669"/>
    <property type="project" value="UniProtKB-KW"/>
</dbReference>
<keyword evidence="10" id="KW-1185">Reference proteome</keyword>
<keyword evidence="3" id="KW-0479">Metal-binding</keyword>
<keyword evidence="4" id="KW-0378">Hydrolase</keyword>
<dbReference type="Pfam" id="PF01435">
    <property type="entry name" value="Peptidase_M48"/>
    <property type="match status" value="1"/>
</dbReference>
<name>A0A2X0M007_9BASI</name>
<keyword evidence="2" id="KW-0645">Protease</keyword>
<evidence type="ECO:0000259" key="8">
    <source>
        <dbReference type="Pfam" id="PF01435"/>
    </source>
</evidence>
<sequence length="457" mass="49975">MRSKIGNFGGFYLRASDWAFGGLDTVGHLHICKQQPQPHPAHSIGVDLVARRPGMQRPQLAPLVRVASKMKPTSKPLRGQTFFSSSAAPRAPPPRYRRFGDPREPLRPPRAASEQASATSTASPFRIPRIPGLPGLGGAGGRSGQSAKSRGPALGPGFLSRFRRPPAIVALGLGGGTIYYIANLERVERTGRLRFIDVTPEQEVEMGLQSYNEIMRQYRRLILPNSDPTARFVQGVVKRIVEANELHAHSGDGQVSAKEWETHVIRDEQRNAFVLPGGKIFVFSGILPIARDADGLAVILGHEIAHQVARHSAERMSSLKHSPQVLFGLSILLESLGIDPGISRVGLNLLMTLPNSRKNEVEADFIGLQLAAAACYDPRAAEGLWQRMEAAEGGTSSDGLGKKKGINMDFLSTHPSSHRRVEKVREWAKDALELRPDRCGPLKEYSVGFRQASGTRW</sequence>
<dbReference type="Gene3D" id="3.30.2010.10">
    <property type="entry name" value="Metalloproteases ('zincins'), catalytic domain"/>
    <property type="match status" value="1"/>
</dbReference>
<dbReference type="PANTHER" id="PTHR22726">
    <property type="entry name" value="METALLOENDOPEPTIDASE OMA1"/>
    <property type="match status" value="1"/>
</dbReference>
<dbReference type="GO" id="GO:0004222">
    <property type="term" value="F:metalloendopeptidase activity"/>
    <property type="evidence" value="ECO:0007669"/>
    <property type="project" value="InterPro"/>
</dbReference>
<evidence type="ECO:0000256" key="2">
    <source>
        <dbReference type="ARBA" id="ARBA00022670"/>
    </source>
</evidence>
<dbReference type="AlphaFoldDB" id="A0A2X0M007"/>
<dbReference type="GO" id="GO:0006515">
    <property type="term" value="P:protein quality control for misfolded or incompletely synthesized proteins"/>
    <property type="evidence" value="ECO:0007669"/>
    <property type="project" value="TreeGrafter"/>
</dbReference>
<evidence type="ECO:0000256" key="4">
    <source>
        <dbReference type="ARBA" id="ARBA00022801"/>
    </source>
</evidence>
<keyword evidence="6" id="KW-0482">Metalloprotease</keyword>
<dbReference type="InterPro" id="IPR051156">
    <property type="entry name" value="Mito/Outer_Membr_Metalloprot"/>
</dbReference>
<feature type="compositionally biased region" description="Gly residues" evidence="7">
    <location>
        <begin position="134"/>
        <end position="143"/>
    </location>
</feature>
<organism evidence="9 10">
    <name type="scientific">Microbotryum silenes-dioicae</name>
    <dbReference type="NCBI Taxonomy" id="796604"/>
    <lineage>
        <taxon>Eukaryota</taxon>
        <taxon>Fungi</taxon>
        <taxon>Dikarya</taxon>
        <taxon>Basidiomycota</taxon>
        <taxon>Pucciniomycotina</taxon>
        <taxon>Microbotryomycetes</taxon>
        <taxon>Microbotryales</taxon>
        <taxon>Microbotryaceae</taxon>
        <taxon>Microbotryum</taxon>
    </lineage>
</organism>
<evidence type="ECO:0000313" key="10">
    <source>
        <dbReference type="Proteomes" id="UP000249464"/>
    </source>
</evidence>
<evidence type="ECO:0000256" key="1">
    <source>
        <dbReference type="ARBA" id="ARBA00001947"/>
    </source>
</evidence>
<dbReference type="CDD" id="cd07331">
    <property type="entry name" value="M48C_Oma1_like"/>
    <property type="match status" value="1"/>
</dbReference>
<dbReference type="InterPro" id="IPR001915">
    <property type="entry name" value="Peptidase_M48"/>
</dbReference>
<dbReference type="STRING" id="796604.A0A2X0M007"/>
<evidence type="ECO:0000256" key="7">
    <source>
        <dbReference type="SAM" id="MobiDB-lite"/>
    </source>
</evidence>
<dbReference type="EMBL" id="FQNC01000042">
    <property type="protein sequence ID" value="SGY37562.1"/>
    <property type="molecule type" value="Genomic_DNA"/>
</dbReference>
<feature type="region of interest" description="Disordered" evidence="7">
    <location>
        <begin position="71"/>
        <end position="152"/>
    </location>
</feature>
<protein>
    <submittedName>
        <fullName evidence="9">BQ5605_C003g01835 protein</fullName>
    </submittedName>
</protein>
<comment type="cofactor">
    <cofactor evidence="1">
        <name>Zn(2+)</name>
        <dbReference type="ChEBI" id="CHEBI:29105"/>
    </cofactor>
</comment>
<gene>
    <name evidence="9" type="primary">BQ5605_C003g01835</name>
    <name evidence="9" type="ORF">BQ5605_C003G01835</name>
</gene>
<keyword evidence="5" id="KW-0862">Zinc</keyword>
<dbReference type="Proteomes" id="UP000249464">
    <property type="component" value="Unassembled WGS sequence"/>
</dbReference>
<evidence type="ECO:0000313" key="9">
    <source>
        <dbReference type="EMBL" id="SGY37562.1"/>
    </source>
</evidence>
<evidence type="ECO:0000256" key="6">
    <source>
        <dbReference type="ARBA" id="ARBA00023049"/>
    </source>
</evidence>
<dbReference type="GO" id="GO:0005743">
    <property type="term" value="C:mitochondrial inner membrane"/>
    <property type="evidence" value="ECO:0007669"/>
    <property type="project" value="TreeGrafter"/>
</dbReference>
<evidence type="ECO:0000256" key="3">
    <source>
        <dbReference type="ARBA" id="ARBA00022723"/>
    </source>
</evidence>
<reference evidence="9 10" key="1">
    <citation type="submission" date="2016-11" db="EMBL/GenBank/DDBJ databases">
        <authorList>
            <person name="Jaros S."/>
            <person name="Januszkiewicz K."/>
            <person name="Wedrychowicz H."/>
        </authorList>
    </citation>
    <scope>NUCLEOTIDE SEQUENCE [LARGE SCALE GENOMIC DNA]</scope>
</reference>
<feature type="compositionally biased region" description="Low complexity" evidence="7">
    <location>
        <begin position="111"/>
        <end position="133"/>
    </location>
</feature>
<evidence type="ECO:0000256" key="5">
    <source>
        <dbReference type="ARBA" id="ARBA00022833"/>
    </source>
</evidence>
<proteinExistence type="predicted"/>
<dbReference type="GO" id="GO:0034982">
    <property type="term" value="P:mitochondrial protein processing"/>
    <property type="evidence" value="ECO:0007669"/>
    <property type="project" value="TreeGrafter"/>
</dbReference>
<feature type="domain" description="Peptidase M48" evidence="8">
    <location>
        <begin position="254"/>
        <end position="427"/>
    </location>
</feature>